<sequence length="226" mass="25825">MAEAEEVKHFGVKGSPLSLRVDIALRLKGVKSKFCEEDLQNKSPLLIKYNPVHKKVPVLVHNEKPIAESLVILEYIDETWKHQGPPILPQDPYQRANARFWASFIDEKCSPAICKAYWEIEGHEKAMEEACELLQFLENELKDNKFFGGETIGFVDMAASFIGYWLRPIQEAVGVEVLTKEKCPKLYDWCDEFVSHSVVKEVLPPNKETLIAFFLGRCESTKLLAK</sequence>
<evidence type="ECO:0000256" key="1">
    <source>
        <dbReference type="ARBA" id="ARBA00012452"/>
    </source>
</evidence>
<dbReference type="KEGG" id="pavi:110769812"/>
<dbReference type="PANTHER" id="PTHR11260:SF676">
    <property type="entry name" value="GLUTATHIONE S-TRANSFERASE U8"/>
    <property type="match status" value="1"/>
</dbReference>
<dbReference type="InterPro" id="IPR004045">
    <property type="entry name" value="Glutathione_S-Trfase_N"/>
</dbReference>
<evidence type="ECO:0000313" key="7">
    <source>
        <dbReference type="Proteomes" id="UP000515124"/>
    </source>
</evidence>
<dbReference type="InterPro" id="IPR004046">
    <property type="entry name" value="GST_C"/>
</dbReference>
<dbReference type="EC" id="2.5.1.18" evidence="1"/>
<dbReference type="Gene3D" id="3.40.30.10">
    <property type="entry name" value="Glutaredoxin"/>
    <property type="match status" value="1"/>
</dbReference>
<dbReference type="GeneID" id="110769812"/>
<reference evidence="8" key="1">
    <citation type="submission" date="2025-08" db="UniProtKB">
        <authorList>
            <consortium name="RefSeq"/>
        </authorList>
    </citation>
    <scope>IDENTIFICATION</scope>
</reference>
<dbReference type="InterPro" id="IPR036282">
    <property type="entry name" value="Glutathione-S-Trfase_C_sf"/>
</dbReference>
<dbReference type="InterPro" id="IPR045074">
    <property type="entry name" value="GST_C_Tau"/>
</dbReference>
<dbReference type="InterPro" id="IPR040079">
    <property type="entry name" value="Glutathione_S-Trfase"/>
</dbReference>
<dbReference type="RefSeq" id="XP_021829545.1">
    <property type="nucleotide sequence ID" value="XM_021973853.1"/>
</dbReference>
<dbReference type="SUPFAM" id="SSF52833">
    <property type="entry name" value="Thioredoxin-like"/>
    <property type="match status" value="1"/>
</dbReference>
<dbReference type="InterPro" id="IPR045073">
    <property type="entry name" value="Omega/Tau-like"/>
</dbReference>
<dbReference type="GO" id="GO:0005737">
    <property type="term" value="C:cytoplasm"/>
    <property type="evidence" value="ECO:0007669"/>
    <property type="project" value="TreeGrafter"/>
</dbReference>
<dbReference type="Pfam" id="PF00043">
    <property type="entry name" value="GST_C"/>
    <property type="match status" value="1"/>
</dbReference>
<feature type="domain" description="GST C-terminal" evidence="6">
    <location>
        <begin position="91"/>
        <end position="213"/>
    </location>
</feature>
<dbReference type="SFLD" id="SFLDG01152">
    <property type="entry name" value="Main.3:_Omega-_and_Tau-like"/>
    <property type="match status" value="1"/>
</dbReference>
<dbReference type="InterPro" id="IPR010987">
    <property type="entry name" value="Glutathione-S-Trfase_C-like"/>
</dbReference>
<dbReference type="Proteomes" id="UP000515124">
    <property type="component" value="Unplaced"/>
</dbReference>
<dbReference type="PANTHER" id="PTHR11260">
    <property type="entry name" value="GLUTATHIONE S-TRANSFERASE, GST, SUPERFAMILY, GST DOMAIN CONTAINING"/>
    <property type="match status" value="1"/>
</dbReference>
<dbReference type="SFLD" id="SFLDS00019">
    <property type="entry name" value="Glutathione_Transferase_(cytos"/>
    <property type="match status" value="1"/>
</dbReference>
<dbReference type="Gene3D" id="1.20.1050.10">
    <property type="match status" value="1"/>
</dbReference>
<keyword evidence="2" id="KW-0808">Transferase</keyword>
<dbReference type="InterPro" id="IPR036249">
    <property type="entry name" value="Thioredoxin-like_sf"/>
</dbReference>
<protein>
    <recommendedName>
        <fullName evidence="1">glutathione transferase</fullName>
        <ecNumber evidence="1">2.5.1.18</ecNumber>
    </recommendedName>
</protein>
<dbReference type="CDD" id="cd03185">
    <property type="entry name" value="GST_C_Tau"/>
    <property type="match status" value="1"/>
</dbReference>
<gene>
    <name evidence="8" type="primary">LOC110769812</name>
</gene>
<evidence type="ECO:0000256" key="3">
    <source>
        <dbReference type="ARBA" id="ARBA00047960"/>
    </source>
</evidence>
<name>A0A6P5TQX0_PRUAV</name>
<evidence type="ECO:0000259" key="6">
    <source>
        <dbReference type="PROSITE" id="PS50405"/>
    </source>
</evidence>
<dbReference type="GO" id="GO:0006749">
    <property type="term" value="P:glutathione metabolic process"/>
    <property type="evidence" value="ECO:0007669"/>
    <property type="project" value="InterPro"/>
</dbReference>
<organism evidence="7 8">
    <name type="scientific">Prunus avium</name>
    <name type="common">Cherry</name>
    <name type="synonym">Cerasus avium</name>
    <dbReference type="NCBI Taxonomy" id="42229"/>
    <lineage>
        <taxon>Eukaryota</taxon>
        <taxon>Viridiplantae</taxon>
        <taxon>Streptophyta</taxon>
        <taxon>Embryophyta</taxon>
        <taxon>Tracheophyta</taxon>
        <taxon>Spermatophyta</taxon>
        <taxon>Magnoliopsida</taxon>
        <taxon>eudicotyledons</taxon>
        <taxon>Gunneridae</taxon>
        <taxon>Pentapetalae</taxon>
        <taxon>rosids</taxon>
        <taxon>fabids</taxon>
        <taxon>Rosales</taxon>
        <taxon>Rosaceae</taxon>
        <taxon>Amygdaloideae</taxon>
        <taxon>Amygdaleae</taxon>
        <taxon>Prunus</taxon>
    </lineage>
</organism>
<dbReference type="GO" id="GO:0004364">
    <property type="term" value="F:glutathione transferase activity"/>
    <property type="evidence" value="ECO:0007669"/>
    <property type="project" value="UniProtKB-EC"/>
</dbReference>
<evidence type="ECO:0000259" key="5">
    <source>
        <dbReference type="PROSITE" id="PS50404"/>
    </source>
</evidence>
<dbReference type="SUPFAM" id="SSF47616">
    <property type="entry name" value="GST C-terminal domain-like"/>
    <property type="match status" value="1"/>
</dbReference>
<dbReference type="SFLD" id="SFLDG00358">
    <property type="entry name" value="Main_(cytGST)"/>
    <property type="match status" value="1"/>
</dbReference>
<dbReference type="FunFam" id="1.20.1050.10:FF:000012">
    <property type="entry name" value="Tau class glutathione S-transferase"/>
    <property type="match status" value="1"/>
</dbReference>
<proteinExistence type="inferred from homology"/>
<comment type="catalytic activity">
    <reaction evidence="3">
        <text>RX + glutathione = an S-substituted glutathione + a halide anion + H(+)</text>
        <dbReference type="Rhea" id="RHEA:16437"/>
        <dbReference type="ChEBI" id="CHEBI:15378"/>
        <dbReference type="ChEBI" id="CHEBI:16042"/>
        <dbReference type="ChEBI" id="CHEBI:17792"/>
        <dbReference type="ChEBI" id="CHEBI:57925"/>
        <dbReference type="ChEBI" id="CHEBI:90779"/>
        <dbReference type="EC" id="2.5.1.18"/>
    </reaction>
</comment>
<dbReference type="CDD" id="cd03058">
    <property type="entry name" value="GST_N_Tau"/>
    <property type="match status" value="1"/>
</dbReference>
<dbReference type="Pfam" id="PF02798">
    <property type="entry name" value="GST_N"/>
    <property type="match status" value="1"/>
</dbReference>
<keyword evidence="7" id="KW-1185">Reference proteome</keyword>
<dbReference type="AlphaFoldDB" id="A0A6P5TQX0"/>
<dbReference type="FunFam" id="3.40.30.10:FF:000014">
    <property type="entry name" value="Tau class glutathione S-transferase"/>
    <property type="match status" value="1"/>
</dbReference>
<accession>A0A6P5TQX0</accession>
<dbReference type="PROSITE" id="PS50405">
    <property type="entry name" value="GST_CTER"/>
    <property type="match status" value="1"/>
</dbReference>
<evidence type="ECO:0000313" key="8">
    <source>
        <dbReference type="RefSeq" id="XP_021829545.1"/>
    </source>
</evidence>
<feature type="domain" description="GST N-terminal" evidence="5">
    <location>
        <begin position="5"/>
        <end position="84"/>
    </location>
</feature>
<dbReference type="PROSITE" id="PS50404">
    <property type="entry name" value="GST_NTER"/>
    <property type="match status" value="1"/>
</dbReference>
<evidence type="ECO:0000256" key="4">
    <source>
        <dbReference type="RuleBase" id="RU003494"/>
    </source>
</evidence>
<comment type="similarity">
    <text evidence="4">Belongs to the GST superfamily.</text>
</comment>
<evidence type="ECO:0000256" key="2">
    <source>
        <dbReference type="ARBA" id="ARBA00022679"/>
    </source>
</evidence>